<sequence>MIDFLTTAKMLTILPFALSAILVGAMALRTVLVKIRTGQNPNYLKASDDVMGFCAKMYSVSFIVMVLFLIGRLIDPSLDILVGPILLLASKPMIAFSGIILGLVGVMLCLWAMIVISKNWRIGIPESAENDDEIALVTSGPFSVSRNPFFLGVQLLFLGIFLMAPSAITLAVSLLIFCTVNVQVREEEAYLVKKIGPDYETYFSKVRRWI</sequence>
<gene>
    <name evidence="6" type="ORF">QGN29_02035</name>
</gene>
<dbReference type="GO" id="GO:0032259">
    <property type="term" value="P:methylation"/>
    <property type="evidence" value="ECO:0007669"/>
    <property type="project" value="UniProtKB-KW"/>
</dbReference>
<dbReference type="GO" id="GO:0012505">
    <property type="term" value="C:endomembrane system"/>
    <property type="evidence" value="ECO:0007669"/>
    <property type="project" value="UniProtKB-SubCell"/>
</dbReference>
<protein>
    <submittedName>
        <fullName evidence="6">Isoprenylcysteine carboxylmethyltransferase family protein</fullName>
        <ecNumber evidence="6">2.1.1.100</ecNumber>
        <ecNumber evidence="6">2.1.1.334</ecNumber>
    </submittedName>
</protein>
<feature type="transmembrane region" description="Helical" evidence="5">
    <location>
        <begin position="53"/>
        <end position="74"/>
    </location>
</feature>
<comment type="subcellular location">
    <subcellularLocation>
        <location evidence="1">Endomembrane system</location>
        <topology evidence="1">Multi-pass membrane protein</topology>
    </subcellularLocation>
</comment>
<dbReference type="AlphaFoldDB" id="A0AA52EI02"/>
<dbReference type="RefSeq" id="WP_310798994.1">
    <property type="nucleotide sequence ID" value="NZ_CP123872.1"/>
</dbReference>
<accession>A0AA52EI02</accession>
<dbReference type="PANTHER" id="PTHR12714">
    <property type="entry name" value="PROTEIN-S ISOPRENYLCYSTEINE O-METHYLTRANSFERASE"/>
    <property type="match status" value="1"/>
</dbReference>
<keyword evidence="3 5" id="KW-1133">Transmembrane helix</keyword>
<dbReference type="EC" id="2.1.1.100" evidence="6"/>
<evidence type="ECO:0000256" key="4">
    <source>
        <dbReference type="ARBA" id="ARBA00023136"/>
    </source>
</evidence>
<feature type="transmembrane region" description="Helical" evidence="5">
    <location>
        <begin position="94"/>
        <end position="116"/>
    </location>
</feature>
<dbReference type="InterPro" id="IPR007318">
    <property type="entry name" value="Phopholipid_MeTrfase"/>
</dbReference>
<evidence type="ECO:0000313" key="7">
    <source>
        <dbReference type="Proteomes" id="UP001268683"/>
    </source>
</evidence>
<dbReference type="Gene3D" id="1.20.120.1630">
    <property type="match status" value="1"/>
</dbReference>
<keyword evidence="7" id="KW-1185">Reference proteome</keyword>
<evidence type="ECO:0000256" key="3">
    <source>
        <dbReference type="ARBA" id="ARBA00022989"/>
    </source>
</evidence>
<dbReference type="PANTHER" id="PTHR12714:SF9">
    <property type="entry name" value="PROTEIN-S-ISOPRENYLCYSTEINE O-METHYLTRANSFERASE"/>
    <property type="match status" value="1"/>
</dbReference>
<feature type="transmembrane region" description="Helical" evidence="5">
    <location>
        <begin position="12"/>
        <end position="32"/>
    </location>
</feature>
<evidence type="ECO:0000313" key="6">
    <source>
        <dbReference type="EMBL" id="WND03145.1"/>
    </source>
</evidence>
<dbReference type="GO" id="GO:0004671">
    <property type="term" value="F:protein C-terminal S-isoprenylcysteine carboxyl O-methyltransferase activity"/>
    <property type="evidence" value="ECO:0007669"/>
    <property type="project" value="UniProtKB-EC"/>
</dbReference>
<dbReference type="EC" id="2.1.1.334" evidence="6"/>
<organism evidence="6 7">
    <name type="scientific">Temperatibacter marinus</name>
    <dbReference type="NCBI Taxonomy" id="1456591"/>
    <lineage>
        <taxon>Bacteria</taxon>
        <taxon>Pseudomonadati</taxon>
        <taxon>Pseudomonadota</taxon>
        <taxon>Alphaproteobacteria</taxon>
        <taxon>Kordiimonadales</taxon>
        <taxon>Temperatibacteraceae</taxon>
        <taxon>Temperatibacter</taxon>
    </lineage>
</organism>
<keyword evidence="6" id="KW-0808">Transferase</keyword>
<proteinExistence type="predicted"/>
<keyword evidence="2 5" id="KW-0812">Transmembrane</keyword>
<evidence type="ECO:0000256" key="1">
    <source>
        <dbReference type="ARBA" id="ARBA00004127"/>
    </source>
</evidence>
<feature type="transmembrane region" description="Helical" evidence="5">
    <location>
        <begin position="155"/>
        <end position="177"/>
    </location>
</feature>
<evidence type="ECO:0000256" key="2">
    <source>
        <dbReference type="ARBA" id="ARBA00022692"/>
    </source>
</evidence>
<dbReference type="KEGG" id="tmk:QGN29_02035"/>
<dbReference type="Proteomes" id="UP001268683">
    <property type="component" value="Chromosome"/>
</dbReference>
<keyword evidence="6" id="KW-0489">Methyltransferase</keyword>
<dbReference type="EMBL" id="CP123872">
    <property type="protein sequence ID" value="WND03145.1"/>
    <property type="molecule type" value="Genomic_DNA"/>
</dbReference>
<keyword evidence="4 5" id="KW-0472">Membrane</keyword>
<evidence type="ECO:0000256" key="5">
    <source>
        <dbReference type="SAM" id="Phobius"/>
    </source>
</evidence>
<reference evidence="6" key="1">
    <citation type="submission" date="2023-04" db="EMBL/GenBank/DDBJ databases">
        <title>Complete genome sequence of Temperatibacter marinus.</title>
        <authorList>
            <person name="Rong J.-C."/>
            <person name="Yi M.-L."/>
            <person name="Zhao Q."/>
        </authorList>
    </citation>
    <scope>NUCLEOTIDE SEQUENCE</scope>
    <source>
        <strain evidence="6">NBRC 110045</strain>
    </source>
</reference>
<dbReference type="Pfam" id="PF04191">
    <property type="entry name" value="PEMT"/>
    <property type="match status" value="1"/>
</dbReference>
<name>A0AA52EI02_9PROT</name>